<dbReference type="RefSeq" id="WP_369666164.1">
    <property type="nucleotide sequence ID" value="NZ_JBDKXB010000004.1"/>
</dbReference>
<accession>A0ABV4BBX8</accession>
<keyword evidence="4" id="KW-0249">Electron transport</keyword>
<sequence length="221" mass="24050">MQTLAHSGSGRAIAARPAPHRPRAQVVVGALLVAIAMLAPPPTLARDAVEIINSLCVACHGLDGNPPATAFPRLGGLQAEYIEKQLLEYARGERQNPSMQPFAEGLSRIEMRALAAHYSTQRPGPGVVTNPQLVERGRQVYHEGNRETGLPACAGCHRPDGTGTPRSVFLAGQNAPYVFDQMRLFANEERTNDRGRLMRTVAARMTEEEMRAVAEYIASMR</sequence>
<comment type="caution">
    <text evidence="8">The sequence shown here is derived from an EMBL/GenBank/DDBJ whole genome shotgun (WGS) entry which is preliminary data.</text>
</comment>
<evidence type="ECO:0000256" key="6">
    <source>
        <dbReference type="PROSITE-ProRule" id="PRU00433"/>
    </source>
</evidence>
<dbReference type="Proteomes" id="UP001564408">
    <property type="component" value="Unassembled WGS sequence"/>
</dbReference>
<evidence type="ECO:0000256" key="2">
    <source>
        <dbReference type="ARBA" id="ARBA00022617"/>
    </source>
</evidence>
<dbReference type="Pfam" id="PF00034">
    <property type="entry name" value="Cytochrom_C"/>
    <property type="match status" value="1"/>
</dbReference>
<evidence type="ECO:0000256" key="5">
    <source>
        <dbReference type="ARBA" id="ARBA00023004"/>
    </source>
</evidence>
<name>A0ABV4BBX8_9GAMM</name>
<proteinExistence type="predicted"/>
<dbReference type="Pfam" id="PF13442">
    <property type="entry name" value="Cytochrome_CBB3"/>
    <property type="match status" value="1"/>
</dbReference>
<reference evidence="8 9" key="1">
    <citation type="submission" date="2024-05" db="EMBL/GenBank/DDBJ databases">
        <title>Genome Sequence and Characterization of the New Strain Purple Sulfur Bacterium of Genus Thioalkalicoccus.</title>
        <authorList>
            <person name="Bryantseva I.A."/>
            <person name="Kyndt J.A."/>
            <person name="Imhoff J.F."/>
        </authorList>
    </citation>
    <scope>NUCLEOTIDE SEQUENCE [LARGE SCALE GENOMIC DNA]</scope>
    <source>
        <strain evidence="8 9">Um2</strain>
    </source>
</reference>
<dbReference type="InterPro" id="IPR050597">
    <property type="entry name" value="Cytochrome_c_Oxidase_Subunit"/>
</dbReference>
<evidence type="ECO:0000313" key="9">
    <source>
        <dbReference type="Proteomes" id="UP001564408"/>
    </source>
</evidence>
<dbReference type="InterPro" id="IPR009056">
    <property type="entry name" value="Cyt_c-like_dom"/>
</dbReference>
<dbReference type="EMBL" id="JBDKXB010000004">
    <property type="protein sequence ID" value="MEY6431782.1"/>
    <property type="molecule type" value="Genomic_DNA"/>
</dbReference>
<dbReference type="SUPFAM" id="SSF46626">
    <property type="entry name" value="Cytochrome c"/>
    <property type="match status" value="2"/>
</dbReference>
<dbReference type="PANTHER" id="PTHR33751">
    <property type="entry name" value="CBB3-TYPE CYTOCHROME C OXIDASE SUBUNIT FIXP"/>
    <property type="match status" value="1"/>
</dbReference>
<evidence type="ECO:0000256" key="1">
    <source>
        <dbReference type="ARBA" id="ARBA00022448"/>
    </source>
</evidence>
<keyword evidence="5 6" id="KW-0408">Iron</keyword>
<keyword evidence="3 6" id="KW-0479">Metal-binding</keyword>
<organism evidence="8 9">
    <name type="scientific">Thioalkalicoccus limnaeus</name>
    <dbReference type="NCBI Taxonomy" id="120681"/>
    <lineage>
        <taxon>Bacteria</taxon>
        <taxon>Pseudomonadati</taxon>
        <taxon>Pseudomonadota</taxon>
        <taxon>Gammaproteobacteria</taxon>
        <taxon>Chromatiales</taxon>
        <taxon>Chromatiaceae</taxon>
        <taxon>Thioalkalicoccus</taxon>
    </lineage>
</organism>
<keyword evidence="2 6" id="KW-0349">Heme</keyword>
<dbReference type="InterPro" id="IPR036909">
    <property type="entry name" value="Cyt_c-like_dom_sf"/>
</dbReference>
<gene>
    <name evidence="8" type="ORF">ABC977_05090</name>
</gene>
<evidence type="ECO:0000313" key="8">
    <source>
        <dbReference type="EMBL" id="MEY6431782.1"/>
    </source>
</evidence>
<evidence type="ECO:0000256" key="3">
    <source>
        <dbReference type="ARBA" id="ARBA00022723"/>
    </source>
</evidence>
<evidence type="ECO:0000256" key="4">
    <source>
        <dbReference type="ARBA" id="ARBA00022982"/>
    </source>
</evidence>
<feature type="domain" description="Cytochrome c" evidence="7">
    <location>
        <begin position="132"/>
        <end position="221"/>
    </location>
</feature>
<dbReference type="Gene3D" id="1.10.760.10">
    <property type="entry name" value="Cytochrome c-like domain"/>
    <property type="match status" value="2"/>
</dbReference>
<dbReference type="PANTHER" id="PTHR33751:SF9">
    <property type="entry name" value="CYTOCHROME C4"/>
    <property type="match status" value="1"/>
</dbReference>
<evidence type="ECO:0000259" key="7">
    <source>
        <dbReference type="PROSITE" id="PS51007"/>
    </source>
</evidence>
<keyword evidence="9" id="KW-1185">Reference proteome</keyword>
<feature type="domain" description="Cytochrome c" evidence="7">
    <location>
        <begin position="24"/>
        <end position="122"/>
    </location>
</feature>
<keyword evidence="1" id="KW-0813">Transport</keyword>
<dbReference type="PROSITE" id="PS51007">
    <property type="entry name" value="CYTC"/>
    <property type="match status" value="2"/>
</dbReference>
<protein>
    <submittedName>
        <fullName evidence="8">C-type cytochrome</fullName>
    </submittedName>
</protein>